<comment type="similarity">
    <text evidence="2 9">Belongs to the membrane fusion protein (MFP) (TC 8.A.1) family.</text>
</comment>
<evidence type="ECO:0000256" key="6">
    <source>
        <dbReference type="ARBA" id="ARBA00022692"/>
    </source>
</evidence>
<feature type="domain" description="AprE-like long alpha-helical hairpin" evidence="12">
    <location>
        <begin position="347"/>
        <end position="537"/>
    </location>
</feature>
<evidence type="ECO:0000259" key="12">
    <source>
        <dbReference type="Pfam" id="PF25994"/>
    </source>
</evidence>
<sequence>MRRGDSPPHDLRRASRWVGESQDDAVGPQGAALILELQRLRQAFEQEQPDAPHEAKARRPARESLRPAPRQRTRQRKHKGKMGRALDVCLEQLGLSAAAPAARRIEPPPEPAAAPTRRRNEHVHEPAVTPVARRSEHGRKEAAAPAWRKSEPARELPIDPPPDRDRPILAPDDPSLINVMRPGPELPGAGDKHRSAGDKHRSMHIESPRLTLSPPQVSAKPATAVGQLIESCRVGLTTGVAFLVNRDGVADNDNARGESLALRTGRAFEGELRAGLRVLLSVGLVAGGLAVLMPMAGAVVVPGNLVVQSNVKAIQHPTGGVVAEIPVHNGQRVGAGDLLLRLDATQAQASLQMVSKQLDEARARIARLEAEREGAAQLEVPPELSARSAEATVRTLLASEQQLFKARANARRSQTDLLQSRVAQLGEEIAGLDAQVDSKSKQLELIAGELTGVQDLYDKRLVPLTRLTTLQRESARIEGERGQLTSAIAETKSKIGEAQLQIVRLDQDFRTDVVKELGENQAKEAELVERGVAARDQLERIEIRAPNSGVIHQLSAHTIGGVIRAGDTIMEVVPDLDDLQIEARLQPNDIDQVRMGQKAFIRFSAFNQRVTPQLNGQVSYVSADTTRDQQTNAPYFTVRVTLPEEERRRLVGQQLVSGMPAEVFMQTGSRTMMSYLLKPITDQLQRAFVER</sequence>
<feature type="compositionally biased region" description="Basic and acidic residues" evidence="11">
    <location>
        <begin position="44"/>
        <end position="65"/>
    </location>
</feature>
<dbReference type="PANTHER" id="PTHR30386">
    <property type="entry name" value="MEMBRANE FUSION SUBUNIT OF EMRAB-TOLC MULTIDRUG EFFLUX PUMP"/>
    <property type="match status" value="1"/>
</dbReference>
<dbReference type="InterPro" id="IPR010129">
    <property type="entry name" value="T1SS_HlyD"/>
</dbReference>
<dbReference type="EMBL" id="LT670818">
    <property type="protein sequence ID" value="SHH69792.1"/>
    <property type="molecule type" value="Genomic_DNA"/>
</dbReference>
<keyword evidence="4 9" id="KW-1003">Cell membrane</keyword>
<gene>
    <name evidence="14" type="ORF">SAMN05444169_8876</name>
</gene>
<dbReference type="Gene3D" id="2.40.30.170">
    <property type="match status" value="1"/>
</dbReference>
<evidence type="ECO:0000256" key="4">
    <source>
        <dbReference type="ARBA" id="ARBA00022475"/>
    </source>
</evidence>
<keyword evidence="8" id="KW-0472">Membrane</keyword>
<dbReference type="InterPro" id="IPR058781">
    <property type="entry name" value="HH_AprE-like"/>
</dbReference>
<reference evidence="14 15" key="1">
    <citation type="submission" date="2016-11" db="EMBL/GenBank/DDBJ databases">
        <authorList>
            <person name="Jaros S."/>
            <person name="Januszkiewicz K."/>
            <person name="Wedrychowicz H."/>
        </authorList>
    </citation>
    <scope>NUCLEOTIDE SEQUENCE [LARGE SCALE GENOMIC DNA]</scope>
    <source>
        <strain evidence="14 15">GAS242</strain>
    </source>
</reference>
<keyword evidence="10" id="KW-0175">Coiled coil</keyword>
<dbReference type="NCBIfam" id="TIGR01843">
    <property type="entry name" value="type_I_hlyD"/>
    <property type="match status" value="1"/>
</dbReference>
<feature type="compositionally biased region" description="Basic and acidic residues" evidence="11">
    <location>
        <begin position="1"/>
        <end position="13"/>
    </location>
</feature>
<feature type="region of interest" description="Disordered" evidence="11">
    <location>
        <begin position="1"/>
        <end position="30"/>
    </location>
</feature>
<dbReference type="InterPro" id="IPR006144">
    <property type="entry name" value="Secretion_HlyD_CS"/>
</dbReference>
<evidence type="ECO:0000259" key="13">
    <source>
        <dbReference type="Pfam" id="PF26002"/>
    </source>
</evidence>
<dbReference type="AlphaFoldDB" id="A0A1M5V3F8"/>
<dbReference type="Pfam" id="PF25994">
    <property type="entry name" value="HH_AprE"/>
    <property type="match status" value="1"/>
</dbReference>
<comment type="subcellular location">
    <subcellularLocation>
        <location evidence="1 9">Cell inner membrane</location>
        <topology evidence="1 9">Single-pass membrane protein</topology>
    </subcellularLocation>
</comment>
<evidence type="ECO:0000256" key="2">
    <source>
        <dbReference type="ARBA" id="ARBA00009477"/>
    </source>
</evidence>
<name>A0A1M5V3F8_9BRAD</name>
<evidence type="ECO:0000256" key="1">
    <source>
        <dbReference type="ARBA" id="ARBA00004377"/>
    </source>
</evidence>
<keyword evidence="6" id="KW-0812">Transmembrane</keyword>
<evidence type="ECO:0000313" key="15">
    <source>
        <dbReference type="Proteomes" id="UP000190675"/>
    </source>
</evidence>
<feature type="compositionally biased region" description="Basic and acidic residues" evidence="11">
    <location>
        <begin position="133"/>
        <end position="167"/>
    </location>
</feature>
<feature type="region of interest" description="Disordered" evidence="11">
    <location>
        <begin position="100"/>
        <end position="177"/>
    </location>
</feature>
<accession>A0A1M5V3F8</accession>
<dbReference type="Gene3D" id="1.10.287.470">
    <property type="entry name" value="Helix hairpin bin"/>
    <property type="match status" value="1"/>
</dbReference>
<dbReference type="InterPro" id="IPR058982">
    <property type="entry name" value="Beta-barrel_AprE"/>
</dbReference>
<keyword evidence="7" id="KW-1133">Transmembrane helix</keyword>
<dbReference type="GO" id="GO:0009306">
    <property type="term" value="P:protein secretion"/>
    <property type="evidence" value="ECO:0007669"/>
    <property type="project" value="InterPro"/>
</dbReference>
<evidence type="ECO:0000256" key="3">
    <source>
        <dbReference type="ARBA" id="ARBA00022448"/>
    </source>
</evidence>
<feature type="coiled-coil region" evidence="10">
    <location>
        <begin position="344"/>
        <end position="378"/>
    </location>
</feature>
<dbReference type="PROSITE" id="PS00543">
    <property type="entry name" value="HLYD_FAMILY"/>
    <property type="match status" value="1"/>
</dbReference>
<feature type="domain" description="AprE-like beta-barrel" evidence="13">
    <location>
        <begin position="579"/>
        <end position="668"/>
    </location>
</feature>
<dbReference type="InterPro" id="IPR050739">
    <property type="entry name" value="MFP"/>
</dbReference>
<feature type="compositionally biased region" description="Basic residues" evidence="11">
    <location>
        <begin position="69"/>
        <end position="82"/>
    </location>
</feature>
<proteinExistence type="inferred from homology"/>
<keyword evidence="3 9" id="KW-0813">Transport</keyword>
<dbReference type="GO" id="GO:0005886">
    <property type="term" value="C:plasma membrane"/>
    <property type="evidence" value="ECO:0007669"/>
    <property type="project" value="UniProtKB-SubCell"/>
</dbReference>
<organism evidence="14 15">
    <name type="scientific">Bradyrhizobium erythrophlei</name>
    <dbReference type="NCBI Taxonomy" id="1437360"/>
    <lineage>
        <taxon>Bacteria</taxon>
        <taxon>Pseudomonadati</taxon>
        <taxon>Pseudomonadota</taxon>
        <taxon>Alphaproteobacteria</taxon>
        <taxon>Hyphomicrobiales</taxon>
        <taxon>Nitrobacteraceae</taxon>
        <taxon>Bradyrhizobium</taxon>
    </lineage>
</organism>
<dbReference type="Pfam" id="PF26002">
    <property type="entry name" value="Beta-barrel_AprE"/>
    <property type="match status" value="1"/>
</dbReference>
<evidence type="ECO:0000256" key="11">
    <source>
        <dbReference type="SAM" id="MobiDB-lite"/>
    </source>
</evidence>
<evidence type="ECO:0000313" key="14">
    <source>
        <dbReference type="EMBL" id="SHH69792.1"/>
    </source>
</evidence>
<dbReference type="PANTHER" id="PTHR30386:SF17">
    <property type="entry name" value="ALKALINE PROTEASE SECRETION PROTEIN APRE"/>
    <property type="match status" value="1"/>
</dbReference>
<dbReference type="OrthoDB" id="9810980at2"/>
<evidence type="ECO:0000256" key="8">
    <source>
        <dbReference type="ARBA" id="ARBA00023136"/>
    </source>
</evidence>
<feature type="region of interest" description="Disordered" evidence="11">
    <location>
        <begin position="44"/>
        <end position="84"/>
    </location>
</feature>
<dbReference type="Proteomes" id="UP000190675">
    <property type="component" value="Chromosome I"/>
</dbReference>
<evidence type="ECO:0000256" key="9">
    <source>
        <dbReference type="RuleBase" id="RU365093"/>
    </source>
</evidence>
<evidence type="ECO:0000256" key="5">
    <source>
        <dbReference type="ARBA" id="ARBA00022519"/>
    </source>
</evidence>
<keyword evidence="5 9" id="KW-0997">Cell inner membrane</keyword>
<evidence type="ECO:0000256" key="7">
    <source>
        <dbReference type="ARBA" id="ARBA00022989"/>
    </source>
</evidence>
<dbReference type="PRINTS" id="PR01490">
    <property type="entry name" value="RTXTOXIND"/>
</dbReference>
<protein>
    <recommendedName>
        <fullName evidence="9">Membrane fusion protein (MFP) family protein</fullName>
    </recommendedName>
</protein>
<dbReference type="RefSeq" id="WP_079572445.1">
    <property type="nucleotide sequence ID" value="NZ_LT670818.1"/>
</dbReference>
<evidence type="ECO:0000256" key="10">
    <source>
        <dbReference type="SAM" id="Coils"/>
    </source>
</evidence>
<dbReference type="Gene3D" id="2.40.50.100">
    <property type="match status" value="1"/>
</dbReference>